<feature type="domain" description="DNA polymerase III beta sliding clamp central" evidence="12">
    <location>
        <begin position="130"/>
        <end position="243"/>
    </location>
</feature>
<dbReference type="PANTHER" id="PTHR30478:SF0">
    <property type="entry name" value="BETA SLIDING CLAMP"/>
    <property type="match status" value="1"/>
</dbReference>
<dbReference type="Pfam" id="PF00712">
    <property type="entry name" value="DNA_pol3_beta"/>
    <property type="match status" value="1"/>
</dbReference>
<dbReference type="GO" id="GO:0003677">
    <property type="term" value="F:DNA binding"/>
    <property type="evidence" value="ECO:0007669"/>
    <property type="project" value="UniProtKB-UniRule"/>
</dbReference>
<dbReference type="Pfam" id="PF02768">
    <property type="entry name" value="DNA_pol3_beta_3"/>
    <property type="match status" value="1"/>
</dbReference>
<evidence type="ECO:0000256" key="7">
    <source>
        <dbReference type="ARBA" id="ARBA00022705"/>
    </source>
</evidence>
<dbReference type="CDD" id="cd00140">
    <property type="entry name" value="beta_clamp"/>
    <property type="match status" value="1"/>
</dbReference>
<dbReference type="InterPro" id="IPR022635">
    <property type="entry name" value="DNA_polIII_beta_C"/>
</dbReference>
<dbReference type="Pfam" id="PF02767">
    <property type="entry name" value="DNA_pol3_beta_2"/>
    <property type="match status" value="1"/>
</dbReference>
<evidence type="ECO:0000256" key="1">
    <source>
        <dbReference type="ARBA" id="ARBA00004496"/>
    </source>
</evidence>
<keyword evidence="5 10" id="KW-0808">Transferase</keyword>
<feature type="domain" description="DNA polymerase III beta sliding clamp C-terminal" evidence="13">
    <location>
        <begin position="245"/>
        <end position="365"/>
    </location>
</feature>
<accession>A0A0A3ASQ4</accession>
<dbReference type="RefSeq" id="WP_034614400.1">
    <property type="nucleotide sequence ID" value="NZ_JSUM01000006.1"/>
</dbReference>
<evidence type="ECO:0000256" key="10">
    <source>
        <dbReference type="PIRNR" id="PIRNR000804"/>
    </source>
</evidence>
<comment type="subunit">
    <text evidence="10">Forms a ring-shaped head-to-tail homodimer around DNA.</text>
</comment>
<dbReference type="Gene3D" id="3.70.10.10">
    <property type="match status" value="1"/>
</dbReference>
<evidence type="ECO:0000256" key="2">
    <source>
        <dbReference type="ARBA" id="ARBA00010752"/>
    </source>
</evidence>
<organism evidence="14 15">
    <name type="scientific">Chelonobacter oris</name>
    <dbReference type="NCBI Taxonomy" id="505317"/>
    <lineage>
        <taxon>Bacteria</taxon>
        <taxon>Pseudomonadati</taxon>
        <taxon>Pseudomonadota</taxon>
        <taxon>Gammaproteobacteria</taxon>
        <taxon>Pasteurellales</taxon>
        <taxon>Pasteurellaceae</taxon>
        <taxon>Chelonobacter</taxon>
    </lineage>
</organism>
<dbReference type="GO" id="GO:0005737">
    <property type="term" value="C:cytoplasm"/>
    <property type="evidence" value="ECO:0007669"/>
    <property type="project" value="UniProtKB-SubCell"/>
</dbReference>
<evidence type="ECO:0000259" key="12">
    <source>
        <dbReference type="Pfam" id="PF02767"/>
    </source>
</evidence>
<sequence length="366" mass="41422">MQFSITRENLIKPLQQVCGVLNSRPPTAVLHNLLLQVDGRRLILTGTDLEVELSTQSQLRSAVQDGFYTIPGKKFLDICRSFNDEAEINVTFEDDRAIVSSGRSRFTLSTLPANEYPTLTDWHAEVDFSVPQQTLHRLIDATQFSMANQDARYFLNGMKFETEGNLLRTIATDGHRLAVCTIALEQSLPNHAVIVPRKGVLELNRLLNEPEQNVRIQIGTSNIRIQFEHTVFTSKLIDGRFPDYRRVLPRNADHIIEADWATLKQAFSRAAILSSDRIHGVRLALSLNQMGITSSNAEKDVAEEVIDIQYDNDEMEISFNVSYLLDVLNALKCDKVRFRFSDSNSSCLIEDCNEASAEYVIMPMRL</sequence>
<comment type="function">
    <text evidence="10">Confers DNA tethering and processivity to DNA polymerases and other proteins. Acts as a clamp, forming a ring around DNA (a reaction catalyzed by the clamp-loading complex) which diffuses in an ATP-independent manner freely and bidirectionally along dsDNA. Initially characterized for its ability to contact the catalytic subunit of DNA polymerase III (Pol III), a complex, multichain enzyme responsible for most of the replicative synthesis in bacteria; Pol III exhibits 3'-5' exonuclease proofreading activity. The beta chain is required for initiation of replication as well as for processivity of DNA replication.</text>
</comment>
<comment type="caution">
    <text evidence="14">The sequence shown here is derived from an EMBL/GenBank/DDBJ whole genome shotgun (WGS) entry which is preliminary data.</text>
</comment>
<comment type="subcellular location">
    <subcellularLocation>
        <location evidence="1 10">Cytoplasm</location>
    </subcellularLocation>
</comment>
<dbReference type="AlphaFoldDB" id="A0A0A3ASQ4"/>
<dbReference type="STRING" id="505317.OA57_05310"/>
<feature type="domain" description="DNA polymerase III beta sliding clamp N-terminal" evidence="11">
    <location>
        <begin position="1"/>
        <end position="119"/>
    </location>
</feature>
<evidence type="ECO:0000256" key="4">
    <source>
        <dbReference type="ARBA" id="ARBA00022490"/>
    </source>
</evidence>
<evidence type="ECO:0000259" key="11">
    <source>
        <dbReference type="Pfam" id="PF00712"/>
    </source>
</evidence>
<name>A0A0A3ASQ4_9PAST</name>
<reference evidence="14 15" key="1">
    <citation type="submission" date="2014-11" db="EMBL/GenBank/DDBJ databases">
        <title>Draft genome sequence of Chelonobacter oris 1662T, associated with respiratory disease in Hermann's Tortoises.</title>
        <authorList>
            <person name="Kudirkiene E."/>
            <person name="Hansen M.J."/>
            <person name="Bojesen A.M."/>
        </authorList>
    </citation>
    <scope>NUCLEOTIDE SEQUENCE [LARGE SCALE GENOMIC DNA]</scope>
    <source>
        <strain evidence="14 15">1662</strain>
    </source>
</reference>
<evidence type="ECO:0000259" key="13">
    <source>
        <dbReference type="Pfam" id="PF02768"/>
    </source>
</evidence>
<keyword evidence="7 10" id="KW-0235">DNA replication</keyword>
<keyword evidence="4 10" id="KW-0963">Cytoplasm</keyword>
<dbReference type="InterPro" id="IPR046938">
    <property type="entry name" value="DNA_clamp_sf"/>
</dbReference>
<dbReference type="GO" id="GO:0008408">
    <property type="term" value="F:3'-5' exonuclease activity"/>
    <property type="evidence" value="ECO:0007669"/>
    <property type="project" value="InterPro"/>
</dbReference>
<keyword evidence="6 10" id="KW-0548">Nucleotidyltransferase</keyword>
<dbReference type="Proteomes" id="UP000030380">
    <property type="component" value="Unassembled WGS sequence"/>
</dbReference>
<dbReference type="GO" id="GO:0003887">
    <property type="term" value="F:DNA-directed DNA polymerase activity"/>
    <property type="evidence" value="ECO:0007669"/>
    <property type="project" value="UniProtKB-UniRule"/>
</dbReference>
<evidence type="ECO:0000256" key="5">
    <source>
        <dbReference type="ARBA" id="ARBA00022679"/>
    </source>
</evidence>
<dbReference type="InterPro" id="IPR001001">
    <property type="entry name" value="DNA_polIII_beta"/>
</dbReference>
<comment type="similarity">
    <text evidence="2 10">Belongs to the beta sliding clamp family.</text>
</comment>
<evidence type="ECO:0000256" key="6">
    <source>
        <dbReference type="ARBA" id="ARBA00022695"/>
    </source>
</evidence>
<dbReference type="SMART" id="SM00480">
    <property type="entry name" value="POL3Bc"/>
    <property type="match status" value="1"/>
</dbReference>
<keyword evidence="15" id="KW-1185">Reference proteome</keyword>
<evidence type="ECO:0000256" key="9">
    <source>
        <dbReference type="ARBA" id="ARBA00023125"/>
    </source>
</evidence>
<keyword evidence="9" id="KW-0238">DNA-binding</keyword>
<dbReference type="EMBL" id="JSUM01000006">
    <property type="protein sequence ID" value="KGQ70772.1"/>
    <property type="molecule type" value="Genomic_DNA"/>
</dbReference>
<gene>
    <name evidence="14" type="ORF">OA57_05310</name>
</gene>
<dbReference type="GO" id="GO:0006271">
    <property type="term" value="P:DNA strand elongation involved in DNA replication"/>
    <property type="evidence" value="ECO:0007669"/>
    <property type="project" value="TreeGrafter"/>
</dbReference>
<proteinExistence type="inferred from homology"/>
<dbReference type="PIRSF" id="PIRSF000804">
    <property type="entry name" value="DNA_pol_III_b"/>
    <property type="match status" value="1"/>
</dbReference>
<dbReference type="GO" id="GO:0009360">
    <property type="term" value="C:DNA polymerase III complex"/>
    <property type="evidence" value="ECO:0007669"/>
    <property type="project" value="InterPro"/>
</dbReference>
<evidence type="ECO:0000256" key="8">
    <source>
        <dbReference type="ARBA" id="ARBA00022932"/>
    </source>
</evidence>
<dbReference type="NCBIfam" id="TIGR00663">
    <property type="entry name" value="dnan"/>
    <property type="match status" value="1"/>
</dbReference>
<dbReference type="InterPro" id="IPR022634">
    <property type="entry name" value="DNA_polIII_beta_N"/>
</dbReference>
<dbReference type="OrthoDB" id="8421503at2"/>
<evidence type="ECO:0000256" key="3">
    <source>
        <dbReference type="ARBA" id="ARBA00021035"/>
    </source>
</evidence>
<protein>
    <recommendedName>
        <fullName evidence="3 10">Beta sliding clamp</fullName>
    </recommendedName>
</protein>
<evidence type="ECO:0000313" key="14">
    <source>
        <dbReference type="EMBL" id="KGQ70772.1"/>
    </source>
</evidence>
<dbReference type="InterPro" id="IPR022637">
    <property type="entry name" value="DNA_polIII_beta_cen"/>
</dbReference>
<keyword evidence="8 10" id="KW-0239">DNA-directed DNA polymerase</keyword>
<evidence type="ECO:0000313" key="15">
    <source>
        <dbReference type="Proteomes" id="UP000030380"/>
    </source>
</evidence>
<dbReference type="PANTHER" id="PTHR30478">
    <property type="entry name" value="DNA POLYMERASE III SUBUNIT BETA"/>
    <property type="match status" value="1"/>
</dbReference>
<dbReference type="Gene3D" id="3.10.150.10">
    <property type="entry name" value="DNA Polymerase III, subunit A, domain 2"/>
    <property type="match status" value="1"/>
</dbReference>
<dbReference type="SUPFAM" id="SSF55979">
    <property type="entry name" value="DNA clamp"/>
    <property type="match status" value="3"/>
</dbReference>